<dbReference type="Proteomes" id="UP000033116">
    <property type="component" value="Chromosome"/>
</dbReference>
<name>A0A0E3LSH1_METMZ</name>
<gene>
    <name evidence="1" type="ORF">MSMAP_1776</name>
</gene>
<protein>
    <submittedName>
        <fullName evidence="1">Uncharacterized protein</fullName>
    </submittedName>
</protein>
<evidence type="ECO:0000313" key="2">
    <source>
        <dbReference type="Proteomes" id="UP000033116"/>
    </source>
</evidence>
<proteinExistence type="predicted"/>
<dbReference type="HOGENOM" id="CLU_1458209_0_0_2"/>
<organism evidence="1 2">
    <name type="scientific">Methanosarcina mazei SarPi</name>
    <dbReference type="NCBI Taxonomy" id="1434115"/>
    <lineage>
        <taxon>Archaea</taxon>
        <taxon>Methanobacteriati</taxon>
        <taxon>Methanobacteriota</taxon>
        <taxon>Stenosarchaea group</taxon>
        <taxon>Methanomicrobia</taxon>
        <taxon>Methanosarcinales</taxon>
        <taxon>Methanosarcinaceae</taxon>
        <taxon>Methanosarcina</taxon>
    </lineage>
</organism>
<reference evidence="1 2" key="1">
    <citation type="submission" date="2014-07" db="EMBL/GenBank/DDBJ databases">
        <title>Methanogenic archaea and the global carbon cycle.</title>
        <authorList>
            <person name="Henriksen J.R."/>
            <person name="Luke J."/>
            <person name="Reinhart S."/>
            <person name="Benedict M.N."/>
            <person name="Youngblut N.D."/>
            <person name="Metcalf M.E."/>
            <person name="Whitaker R.J."/>
            <person name="Metcalf W.W."/>
        </authorList>
    </citation>
    <scope>NUCLEOTIDE SEQUENCE [LARGE SCALE GENOMIC DNA]</scope>
    <source>
        <strain evidence="1 2">SarPi</strain>
    </source>
</reference>
<evidence type="ECO:0000313" key="1">
    <source>
        <dbReference type="EMBL" id="AKB61761.1"/>
    </source>
</evidence>
<dbReference type="PATRIC" id="fig|1434115.4.peg.2278"/>
<sequence>MSKTTLEEIKNYIDNEIKEDRVRIGFEDVNGEVSPLTFIFKRMVSGFMLIKSEHSQKIRTEPIYLGGELNEISYEIESYEEVIGTIPAINCYAVFCIVPDRETFENVKECSYNVKTVLLGFENPNGEHPDWIEEYKKLFVASFDYEGKEDQEDFYYEEIEESEKAEMIKEFLKKCKKMESGDDDE</sequence>
<dbReference type="GeneID" id="24865002"/>
<dbReference type="RefSeq" id="WP_048043342.1">
    <property type="nucleotide sequence ID" value="NZ_CP009511.1"/>
</dbReference>
<dbReference type="AlphaFoldDB" id="A0A0E3LSH1"/>
<dbReference type="EMBL" id="CP009511">
    <property type="protein sequence ID" value="AKB61761.1"/>
    <property type="molecule type" value="Genomic_DNA"/>
</dbReference>
<accession>A0A0E3LSH1</accession>